<protein>
    <submittedName>
        <fullName evidence="1">Uncharacterized protein</fullName>
    </submittedName>
</protein>
<name>A0A9P6WJ99_9ASCO</name>
<keyword evidence="2" id="KW-1185">Reference proteome</keyword>
<accession>A0A9P6WJ99</accession>
<evidence type="ECO:0000313" key="2">
    <source>
        <dbReference type="Proteomes" id="UP000697127"/>
    </source>
</evidence>
<sequence length="69" mass="7842">MSFLSEDSRESKKLQRLSKLYGLPLIFNEKAVVIESNSDLDLYQTLILPTHALNSSIINISQQFSNNNN</sequence>
<reference evidence="1" key="1">
    <citation type="submission" date="2020-11" db="EMBL/GenBank/DDBJ databases">
        <title>Kefir isolates.</title>
        <authorList>
            <person name="Marcisauskas S."/>
            <person name="Kim Y."/>
            <person name="Blasche S."/>
        </authorList>
    </citation>
    <scope>NUCLEOTIDE SEQUENCE</scope>
    <source>
        <strain evidence="1">Olga-1</strain>
    </source>
</reference>
<gene>
    <name evidence="1" type="ORF">C6P40_001778</name>
</gene>
<evidence type="ECO:0000313" key="1">
    <source>
        <dbReference type="EMBL" id="KAG0687839.1"/>
    </source>
</evidence>
<dbReference type="Proteomes" id="UP000697127">
    <property type="component" value="Unassembled WGS sequence"/>
</dbReference>
<feature type="non-terminal residue" evidence="1">
    <location>
        <position position="69"/>
    </location>
</feature>
<comment type="caution">
    <text evidence="1">The sequence shown here is derived from an EMBL/GenBank/DDBJ whole genome shotgun (WGS) entry which is preliminary data.</text>
</comment>
<organism evidence="1 2">
    <name type="scientific">Pichia californica</name>
    <dbReference type="NCBI Taxonomy" id="460514"/>
    <lineage>
        <taxon>Eukaryota</taxon>
        <taxon>Fungi</taxon>
        <taxon>Dikarya</taxon>
        <taxon>Ascomycota</taxon>
        <taxon>Saccharomycotina</taxon>
        <taxon>Pichiomycetes</taxon>
        <taxon>Pichiales</taxon>
        <taxon>Pichiaceae</taxon>
        <taxon>Pichia</taxon>
    </lineage>
</organism>
<proteinExistence type="predicted"/>
<dbReference type="AlphaFoldDB" id="A0A9P6WJ99"/>
<dbReference type="EMBL" id="PUHW01000209">
    <property type="protein sequence ID" value="KAG0687839.1"/>
    <property type="molecule type" value="Genomic_DNA"/>
</dbReference>